<evidence type="ECO:0000313" key="1">
    <source>
        <dbReference type="EMBL" id="KAL3314325.1"/>
    </source>
</evidence>
<accession>A0ABD2Q3Y4</accession>
<comment type="caution">
    <text evidence="1">The sequence shown here is derived from an EMBL/GenBank/DDBJ whole genome shotgun (WGS) entry which is preliminary data.</text>
</comment>
<keyword evidence="2" id="KW-1185">Reference proteome</keyword>
<dbReference type="EMBL" id="JBJKFK010001031">
    <property type="protein sequence ID" value="KAL3314325.1"/>
    <property type="molecule type" value="Genomic_DNA"/>
</dbReference>
<evidence type="ECO:0000313" key="2">
    <source>
        <dbReference type="Proteomes" id="UP001626550"/>
    </source>
</evidence>
<protein>
    <submittedName>
        <fullName evidence="1">Uncharacterized protein</fullName>
    </submittedName>
</protein>
<dbReference type="AlphaFoldDB" id="A0ABD2Q3Y4"/>
<dbReference type="Proteomes" id="UP001626550">
    <property type="component" value="Unassembled WGS sequence"/>
</dbReference>
<name>A0ABD2Q3Y4_9PLAT</name>
<gene>
    <name evidence="1" type="ORF">Ciccas_007057</name>
</gene>
<proteinExistence type="predicted"/>
<sequence>MKNRLSTPAPVILVTQAVYYAHLVVNFLRGHAPPRKEAEYKLEEHPRKLSLGDTGKLVKNSNGTNSLASIIDWSEICKQIREESEGEA</sequence>
<organism evidence="1 2">
    <name type="scientific">Cichlidogyrus casuarinus</name>
    <dbReference type="NCBI Taxonomy" id="1844966"/>
    <lineage>
        <taxon>Eukaryota</taxon>
        <taxon>Metazoa</taxon>
        <taxon>Spiralia</taxon>
        <taxon>Lophotrochozoa</taxon>
        <taxon>Platyhelminthes</taxon>
        <taxon>Monogenea</taxon>
        <taxon>Monopisthocotylea</taxon>
        <taxon>Dactylogyridea</taxon>
        <taxon>Ancyrocephalidae</taxon>
        <taxon>Cichlidogyrus</taxon>
    </lineage>
</organism>
<reference evidence="1 2" key="1">
    <citation type="submission" date="2024-11" db="EMBL/GenBank/DDBJ databases">
        <title>Adaptive evolution of stress response genes in parasites aligns with host niche diversity.</title>
        <authorList>
            <person name="Hahn C."/>
            <person name="Resl P."/>
        </authorList>
    </citation>
    <scope>NUCLEOTIDE SEQUENCE [LARGE SCALE GENOMIC DNA]</scope>
    <source>
        <strain evidence="1">EGGRZ-B1_66</strain>
        <tissue evidence="1">Body</tissue>
    </source>
</reference>